<reference evidence="2" key="3">
    <citation type="submission" date="2025-09" db="UniProtKB">
        <authorList>
            <consortium name="Ensembl"/>
        </authorList>
    </citation>
    <scope>IDENTIFICATION</scope>
</reference>
<dbReference type="Proteomes" id="UP000001646">
    <property type="component" value="Chromosome 3"/>
</dbReference>
<feature type="region of interest" description="Disordered" evidence="1">
    <location>
        <begin position="186"/>
        <end position="205"/>
    </location>
</feature>
<feature type="region of interest" description="Disordered" evidence="1">
    <location>
        <begin position="316"/>
        <end position="336"/>
    </location>
</feature>
<protein>
    <recommendedName>
        <fullName evidence="4">DNA damage induced apoptosis suppressor</fullName>
    </recommendedName>
</protein>
<feature type="region of interest" description="Disordered" evidence="1">
    <location>
        <begin position="840"/>
        <end position="888"/>
    </location>
</feature>
<evidence type="ECO:0008006" key="4">
    <source>
        <dbReference type="Google" id="ProtNLM"/>
    </source>
</evidence>
<reference evidence="2" key="2">
    <citation type="submission" date="2025-08" db="UniProtKB">
        <authorList>
            <consortium name="Ensembl"/>
        </authorList>
    </citation>
    <scope>IDENTIFICATION</scope>
</reference>
<dbReference type="PANTHER" id="PTHR35537:SF1">
    <property type="entry name" value="DNA DAMAGE-INDUCED APOPTOSIS SUPPRESSOR PROTEIN"/>
    <property type="match status" value="1"/>
</dbReference>
<dbReference type="PANTHER" id="PTHR35537">
    <property type="entry name" value="DNA DAMAGE-INDUCIBLE APOPTOSIS SUPPRESSOR PROTEIN DDIAS"/>
    <property type="match status" value="1"/>
</dbReference>
<evidence type="ECO:0000313" key="2">
    <source>
        <dbReference type="Ensembl" id="ENSACAP00000034117.1"/>
    </source>
</evidence>
<organism evidence="2 3">
    <name type="scientific">Anolis carolinensis</name>
    <name type="common">Green anole</name>
    <name type="synonym">American chameleon</name>
    <dbReference type="NCBI Taxonomy" id="28377"/>
    <lineage>
        <taxon>Eukaryota</taxon>
        <taxon>Metazoa</taxon>
        <taxon>Chordata</taxon>
        <taxon>Craniata</taxon>
        <taxon>Vertebrata</taxon>
        <taxon>Euteleostomi</taxon>
        <taxon>Lepidosauria</taxon>
        <taxon>Squamata</taxon>
        <taxon>Bifurcata</taxon>
        <taxon>Unidentata</taxon>
        <taxon>Episquamata</taxon>
        <taxon>Toxicofera</taxon>
        <taxon>Iguania</taxon>
        <taxon>Dactyloidae</taxon>
        <taxon>Anolis</taxon>
    </lineage>
</organism>
<feature type="compositionally biased region" description="Polar residues" evidence="1">
    <location>
        <begin position="248"/>
        <end position="262"/>
    </location>
</feature>
<sequence length="912" mass="101704">MNGRRLLVASVISIQNSHFVYPSCQNCFSKLFLNLKRYIETLRQEIGEADGDATPDVLFRAVENCFIGKKFIFGIKDYGKPESTISWENDSRTDRYCKALTACQMFMPNSTLIGNTVIHYLHQRQCSHFKQGLGGVCPPDLFAAFDQPSSLLSCLPSSNDLDVAPSCCADGLSALWPQSFRLTSSPASSGTAADPVDFNPSQTAYPRQKWEDNPVSLYSQSVHNSQDHHLTVTKRDVQEDKRHHLCRSQRNSINTKSQSESDSFLGREGGRSLQSPLELKRKISSSKNCTQRNYWLKKSSKPLPCQRQDASLSFPASSSFHLPSREDADSQEDPGLWDELPSSESLDEFIAKLECDKTVLSPIHFPHDGADEFHGHFNQLSSQRNIYHVNLKTEQPGENSQVLTEKIKNNKSGLPCHKVNLSPFHNSQGSHQQAFHSSLSCKGREESGHLPHQPLVLPPSYFLTEVKSRTEESCLKSEIEQEVSSSKNRLSRSCSKISSKCFKKSSLLIRDITYLNDHEHGNLFKWKETESPCNENQTPNITNIQEDSFTLVTCKKTIGNDRTNDKLLFQDNRCSFKADVGNMLQNCSNVHEASYNASADLFDSTQEPEATVGKLNSTHIFLAQENLVTKECTTSKFTSEHSFPGSLHELNDSWNASLCSLPDPKTNSPAAALPYGPEHSLVGSLDFIPNSQSTPLARPCLQGRVLKGKESVLGKLPLSWVGAKCKRPRPALGNPSLKHLVSRFLQCTKASDATEGQQLFIQSSPVQDLPENNDEEWIPPSEKKQIQPFGIQNEKVLRKNLMRNSADCQVIENSPRSERCGIPMSSIRLLRRELSFKKQAGIKSKRQPMGKDEADGREVMNGSPGFPVFSDVRSNLSSTPRSTANVSSWSPELFSNSVQLLNTDIVSPKLSS</sequence>
<proteinExistence type="predicted"/>
<dbReference type="Ensembl" id="ENSACAT00000053373.1">
    <property type="protein sequence ID" value="ENSACAP00000034117.1"/>
    <property type="gene ID" value="ENSACAG00000043810.1"/>
</dbReference>
<evidence type="ECO:0000313" key="3">
    <source>
        <dbReference type="Proteomes" id="UP000001646"/>
    </source>
</evidence>
<dbReference type="GO" id="GO:1902230">
    <property type="term" value="P:negative regulation of intrinsic apoptotic signaling pathway in response to DNA damage"/>
    <property type="evidence" value="ECO:0007669"/>
    <property type="project" value="InterPro"/>
</dbReference>
<reference evidence="2 3" key="1">
    <citation type="submission" date="2009-12" db="EMBL/GenBank/DDBJ databases">
        <title>The Genome Sequence of Anolis carolinensis (Green Anole Lizard).</title>
        <authorList>
            <consortium name="The Genome Sequencing Platform"/>
            <person name="Di Palma F."/>
            <person name="Alfoldi J."/>
            <person name="Heiman D."/>
            <person name="Young S."/>
            <person name="Grabherr M."/>
            <person name="Johnson J."/>
            <person name="Lander E.S."/>
            <person name="Lindblad-Toh K."/>
        </authorList>
    </citation>
    <scope>NUCLEOTIDE SEQUENCE [LARGE SCALE GENOMIC DNA]</scope>
    <source>
        <strain evidence="2 3">JBL SC #1</strain>
    </source>
</reference>
<feature type="compositionally biased region" description="Basic and acidic residues" evidence="1">
    <location>
        <begin position="225"/>
        <end position="242"/>
    </location>
</feature>
<dbReference type="GeneTree" id="ENSGT00940000166008"/>
<dbReference type="InterPro" id="IPR043522">
    <property type="entry name" value="DDIAS"/>
</dbReference>
<feature type="compositionally biased region" description="Basic and acidic residues" evidence="1">
    <location>
        <begin position="849"/>
        <end position="858"/>
    </location>
</feature>
<gene>
    <name evidence="2" type="primary">ddias</name>
</gene>
<feature type="region of interest" description="Disordered" evidence="1">
    <location>
        <begin position="221"/>
        <end position="277"/>
    </location>
</feature>
<evidence type="ECO:0000256" key="1">
    <source>
        <dbReference type="SAM" id="MobiDB-lite"/>
    </source>
</evidence>
<feature type="compositionally biased region" description="Polar residues" evidence="1">
    <location>
        <begin position="872"/>
        <end position="888"/>
    </location>
</feature>
<name>A0A803TFX7_ANOCA</name>
<dbReference type="AlphaFoldDB" id="A0A803TFX7"/>
<accession>A0A803TFX7</accession>
<keyword evidence="3" id="KW-1185">Reference proteome</keyword>